<name>A0AAQ4NWZ1_GASAC</name>
<feature type="compositionally biased region" description="Pro residues" evidence="8">
    <location>
        <begin position="831"/>
        <end position="841"/>
    </location>
</feature>
<keyword evidence="11" id="KW-1185">Reference proteome</keyword>
<dbReference type="PROSITE" id="PS51905">
    <property type="entry name" value="ZF_UBZ1"/>
    <property type="match status" value="2"/>
</dbReference>
<evidence type="ECO:0000256" key="8">
    <source>
        <dbReference type="SAM" id="MobiDB-lite"/>
    </source>
</evidence>
<reference evidence="10 11" key="1">
    <citation type="journal article" date="2021" name="G3 (Bethesda)">
        <title>Improved contiguity of the threespine stickleback genome using long-read sequencing.</title>
        <authorList>
            <person name="Nath S."/>
            <person name="Shaw D.E."/>
            <person name="White M.A."/>
        </authorList>
    </citation>
    <scope>NUCLEOTIDE SEQUENCE [LARGE SCALE GENOMIC DNA]</scope>
    <source>
        <strain evidence="10 11">Lake Benthic</strain>
    </source>
</reference>
<comment type="function">
    <text evidence="5">May have anti-apoptotic activity.</text>
</comment>
<evidence type="ECO:0000256" key="2">
    <source>
        <dbReference type="ARBA" id="ARBA00022771"/>
    </source>
</evidence>
<dbReference type="Gene3D" id="6.20.250.40">
    <property type="match status" value="1"/>
</dbReference>
<evidence type="ECO:0000256" key="5">
    <source>
        <dbReference type="ARBA" id="ARBA00054517"/>
    </source>
</evidence>
<keyword evidence="4 7" id="KW-0175">Coiled coil</keyword>
<feature type="region of interest" description="Disordered" evidence="8">
    <location>
        <begin position="507"/>
        <end position="535"/>
    </location>
</feature>
<dbReference type="GO" id="GO:0008270">
    <property type="term" value="F:zinc ion binding"/>
    <property type="evidence" value="ECO:0007669"/>
    <property type="project" value="UniProtKB-KW"/>
</dbReference>
<evidence type="ECO:0000313" key="11">
    <source>
        <dbReference type="Proteomes" id="UP000007635"/>
    </source>
</evidence>
<organism evidence="10 11">
    <name type="scientific">Gasterosteus aculeatus aculeatus</name>
    <name type="common">three-spined stickleback</name>
    <dbReference type="NCBI Taxonomy" id="481459"/>
    <lineage>
        <taxon>Eukaryota</taxon>
        <taxon>Metazoa</taxon>
        <taxon>Chordata</taxon>
        <taxon>Craniata</taxon>
        <taxon>Vertebrata</taxon>
        <taxon>Euteleostomi</taxon>
        <taxon>Actinopterygii</taxon>
        <taxon>Neopterygii</taxon>
        <taxon>Teleostei</taxon>
        <taxon>Neoteleostei</taxon>
        <taxon>Acanthomorphata</taxon>
        <taxon>Eupercaria</taxon>
        <taxon>Perciformes</taxon>
        <taxon>Cottioidei</taxon>
        <taxon>Gasterosteales</taxon>
        <taxon>Gasterosteidae</taxon>
        <taxon>Gasterosteus</taxon>
    </lineage>
</organism>
<feature type="domain" description="UBZ1-type" evidence="9">
    <location>
        <begin position="990"/>
        <end position="1016"/>
    </location>
</feature>
<dbReference type="InterPro" id="IPR051002">
    <property type="entry name" value="UBA_autophagy_assoc_protein"/>
</dbReference>
<feature type="coiled-coil region" evidence="7">
    <location>
        <begin position="725"/>
        <end position="805"/>
    </location>
</feature>
<dbReference type="Pfam" id="PF07888">
    <property type="entry name" value="CALCOCO1"/>
    <property type="match status" value="1"/>
</dbReference>
<evidence type="ECO:0000313" key="10">
    <source>
        <dbReference type="Ensembl" id="ENSGACP00000030883.1"/>
    </source>
</evidence>
<dbReference type="Proteomes" id="UP000007635">
    <property type="component" value="Chromosome X"/>
</dbReference>
<feature type="compositionally biased region" description="Basic residues" evidence="8">
    <location>
        <begin position="52"/>
        <end position="64"/>
    </location>
</feature>
<evidence type="ECO:0000256" key="4">
    <source>
        <dbReference type="ARBA" id="ARBA00023054"/>
    </source>
</evidence>
<feature type="domain" description="UBZ1-type" evidence="9">
    <location>
        <begin position="963"/>
        <end position="989"/>
    </location>
</feature>
<dbReference type="GeneTree" id="ENSGT00950000183025"/>
<dbReference type="InterPro" id="IPR012852">
    <property type="entry name" value="CALCOCO1-like"/>
</dbReference>
<evidence type="ECO:0000259" key="9">
    <source>
        <dbReference type="PROSITE" id="PS51905"/>
    </source>
</evidence>
<feature type="compositionally biased region" description="Basic and acidic residues" evidence="8">
    <location>
        <begin position="638"/>
        <end position="674"/>
    </location>
</feature>
<protein>
    <submittedName>
        <fullName evidence="10">Tax1 (human T-cell leukemia virus type I) binding protein 1a</fullName>
    </submittedName>
</protein>
<dbReference type="Pfam" id="PF18112">
    <property type="entry name" value="Zn-C2H2_12"/>
    <property type="match status" value="2"/>
</dbReference>
<proteinExistence type="predicted"/>
<feature type="region of interest" description="Disordered" evidence="8">
    <location>
        <begin position="874"/>
        <end position="946"/>
    </location>
</feature>
<dbReference type="AlphaFoldDB" id="A0AAQ4NWZ1"/>
<feature type="compositionally biased region" description="Basic and acidic residues" evidence="8">
    <location>
        <begin position="65"/>
        <end position="76"/>
    </location>
</feature>
<feature type="region of interest" description="Disordered" evidence="8">
    <location>
        <begin position="576"/>
        <end position="607"/>
    </location>
</feature>
<sequence>MMCYCCKSEGLQSKTSRCSASRKSSIICSSTARDASSSESVVNNGDGGQNTNKHRPVRQKFRKRNSTEKKRTDEVTSRGAMSSFQVVDSSPGSSVSVMETSNFAHVIFQNVGKSFPPQAPLECRYTLTPFITPNPKDWVGIFKVGWSTARDYYTFLWSPALENYEPGSTVHRTVVFQGYYVPKSDGEFYQFCYVTHVGDIRGASTPFQFRSATPTEELLTVTEDDSNSDILVVTTKTGLLEHVEDVQQERRELLKAMRLLQEEKQQLQEEQKRLAREREQERDTCSLLRTHNQELLRSSQGLSEEREDVRRRLSEATDRVRQLEEDLLGVTQRGLQKETELDCLRDRLKKLTAEKDLLESQLKNEKDERDLYKAHLRSTELENTKLSAELQMLKAVELNREVTIAQFQEELDRLRLCVAQRDGLEKELLSHKADKADLARLREQLRQAEEQLQASRQQASLLASELRDSASARDHSMSELYRARLEADKLRASLADAQAECQRMESQLDRMRSTAQKEVGVGTGEATTPSNGVVSEAEAELQREVEELKLRLHMAAEHYKEKYRECQRLRRQVAKLNTTESQGEQKRNASTETTQEPLTPSPESPTAGNIAAAVLQEAAGTTIRPPLINGEADVYVSMEREERQTEKTTSERAEVEAEVEADQREEEKDKRDSLPESLRMTSWVEVENERRSGGAEVAAKAEALERGDGAERPVLLPELEGRRLEEAEKAQTRSVEEELAMMEEKWRQQCAINETLKQRLADEEERFRVHMAERASEVTELKRNLAQALREKEQLQEELQRLVCRQRERGAGAQGAEVRQPMVLRYPLPYPQDPSPPPLVPHRPAELQYGNPYSTEDAPGGDRTDVVALSLEHVSRPPPEAPPCAPPCAPPMAPPAEGPGAPGWDREVVRIQPSRSTSPPECLENAAEEPRNAADGAQPSCDHQSSRRREARGSFCFDSSSIHRRCPLCEVIFPPHFEQRSFEQHVESHWKVCPVCSEQFPLNCQQQLFERHVLTHFDGHVLNFEQIE</sequence>
<dbReference type="Gene3D" id="2.60.40.2840">
    <property type="match status" value="1"/>
</dbReference>
<keyword evidence="3" id="KW-0862">Zinc</keyword>
<evidence type="ECO:0000256" key="6">
    <source>
        <dbReference type="PROSITE-ProRule" id="PRU01253"/>
    </source>
</evidence>
<dbReference type="PANTHER" id="PTHR31915">
    <property type="entry name" value="SKICH DOMAIN-CONTAINING PROTEIN"/>
    <property type="match status" value="1"/>
</dbReference>
<dbReference type="CDD" id="cd21970">
    <property type="entry name" value="Zn-C2H2_TAX1BP1_rpt2"/>
    <property type="match status" value="1"/>
</dbReference>
<feature type="coiled-coil region" evidence="7">
    <location>
        <begin position="243"/>
        <end position="396"/>
    </location>
</feature>
<keyword evidence="2 6" id="KW-0863">Zinc-finger</keyword>
<dbReference type="InterPro" id="IPR041611">
    <property type="entry name" value="SKICH"/>
</dbReference>
<dbReference type="InterPro" id="IPR041641">
    <property type="entry name" value="CALCOCO1/2_Zn_UBZ1"/>
</dbReference>
<evidence type="ECO:0000256" key="7">
    <source>
        <dbReference type="SAM" id="Coils"/>
    </source>
</evidence>
<dbReference type="FunFam" id="2.60.40.2840:FF:000002">
    <property type="entry name" value="Tax1-binding protein 1 isoform 2"/>
    <property type="match status" value="1"/>
</dbReference>
<feature type="compositionally biased region" description="Pro residues" evidence="8">
    <location>
        <begin position="876"/>
        <end position="897"/>
    </location>
</feature>
<dbReference type="CDD" id="cd21969">
    <property type="entry name" value="Zn-C2H2_TAX1BP1_rpt1"/>
    <property type="match status" value="1"/>
</dbReference>
<feature type="region of interest" description="Disordered" evidence="8">
    <location>
        <begin position="831"/>
        <end position="862"/>
    </location>
</feature>
<accession>A0AAQ4NWZ1</accession>
<keyword evidence="1" id="KW-0479">Metal-binding</keyword>
<reference evidence="10" key="2">
    <citation type="submission" date="2025-08" db="UniProtKB">
        <authorList>
            <consortium name="Ensembl"/>
        </authorList>
    </citation>
    <scope>IDENTIFICATION</scope>
</reference>
<evidence type="ECO:0000256" key="1">
    <source>
        <dbReference type="ARBA" id="ARBA00022723"/>
    </source>
</evidence>
<evidence type="ECO:0000256" key="3">
    <source>
        <dbReference type="ARBA" id="ARBA00022833"/>
    </source>
</evidence>
<reference evidence="10" key="3">
    <citation type="submission" date="2025-09" db="UniProtKB">
        <authorList>
            <consortium name="Ensembl"/>
        </authorList>
    </citation>
    <scope>IDENTIFICATION</scope>
</reference>
<feature type="region of interest" description="Disordered" evidence="8">
    <location>
        <begin position="37"/>
        <end position="78"/>
    </location>
</feature>
<dbReference type="Pfam" id="PF17751">
    <property type="entry name" value="SKICH"/>
    <property type="match status" value="1"/>
</dbReference>
<dbReference type="Ensembl" id="ENSGACT00000067024.1">
    <property type="protein sequence ID" value="ENSGACP00000030883.1"/>
    <property type="gene ID" value="ENSGACG00000007180.2"/>
</dbReference>
<dbReference type="PANTHER" id="PTHR31915:SF7">
    <property type="entry name" value="TAX1-BINDING PROTEIN 1 HOMOLOG A"/>
    <property type="match status" value="1"/>
</dbReference>
<feature type="region of interest" description="Disordered" evidence="8">
    <location>
        <begin position="634"/>
        <end position="676"/>
    </location>
</feature>